<dbReference type="InterPro" id="IPR051681">
    <property type="entry name" value="Ser/Thr_Kinases-Pseudokinases"/>
</dbReference>
<proteinExistence type="predicted"/>
<accession>A0A2Z6RK19</accession>
<dbReference type="Gene3D" id="1.10.510.10">
    <property type="entry name" value="Transferase(Phosphotransferase) domain 1"/>
    <property type="match status" value="1"/>
</dbReference>
<evidence type="ECO:0000313" key="3">
    <source>
        <dbReference type="Proteomes" id="UP000247702"/>
    </source>
</evidence>
<dbReference type="EMBL" id="BEXD01003838">
    <property type="protein sequence ID" value="GBC02604.1"/>
    <property type="molecule type" value="Genomic_DNA"/>
</dbReference>
<protein>
    <recommendedName>
        <fullName evidence="1">Protein kinase domain-containing protein</fullName>
    </recommendedName>
</protein>
<dbReference type="PROSITE" id="PS50011">
    <property type="entry name" value="PROTEIN_KINASE_DOM"/>
    <property type="match status" value="1"/>
</dbReference>
<keyword evidence="3" id="KW-1185">Reference proteome</keyword>
<dbReference type="Gene3D" id="1.10.10.1010">
    <property type="entry name" value="Intein homing endonuclease, domain IV"/>
    <property type="match status" value="1"/>
</dbReference>
<gene>
    <name evidence="2" type="ORF">RclHR1_04700006</name>
</gene>
<dbReference type="Proteomes" id="UP000247702">
    <property type="component" value="Unassembled WGS sequence"/>
</dbReference>
<dbReference type="Pfam" id="PF07714">
    <property type="entry name" value="PK_Tyr_Ser-Thr"/>
    <property type="match status" value="1"/>
</dbReference>
<dbReference type="PANTHER" id="PTHR44329:SF214">
    <property type="entry name" value="PROTEIN KINASE DOMAIN-CONTAINING PROTEIN"/>
    <property type="match status" value="1"/>
</dbReference>
<feature type="domain" description="Protein kinase" evidence="1">
    <location>
        <begin position="122"/>
        <end position="419"/>
    </location>
</feature>
<reference evidence="2 3" key="1">
    <citation type="submission" date="2017-11" db="EMBL/GenBank/DDBJ databases">
        <title>The genome of Rhizophagus clarus HR1 reveals common genetic basis of auxotrophy among arbuscular mycorrhizal fungi.</title>
        <authorList>
            <person name="Kobayashi Y."/>
        </authorList>
    </citation>
    <scope>NUCLEOTIDE SEQUENCE [LARGE SCALE GENOMIC DNA]</scope>
    <source>
        <strain evidence="2 3">HR1</strain>
    </source>
</reference>
<comment type="caution">
    <text evidence="2">The sequence shown here is derived from an EMBL/GenBank/DDBJ whole genome shotgun (WGS) entry which is preliminary data.</text>
</comment>
<dbReference type="GO" id="GO:0005524">
    <property type="term" value="F:ATP binding"/>
    <property type="evidence" value="ECO:0007669"/>
    <property type="project" value="InterPro"/>
</dbReference>
<sequence>MKFIKKLFCFFFIKICSKNAKKNNNNVNNVNLNNELNNSGNLNNDFDLYEKLLSHQVFGICIKCNKPNSHYYWCKDCYSKKFQQNFGNWTSKNVYVDNFIRELQLKARNRFELLEWVPYDRLRNIKFLAQGGFSTVYEAIWLDGLIDSWDYRKNVWKREVDELNVSHEDSNNSKIKNPLKSNEKYGYYVVLKSLNDSSNMNDHFLNEWRLHLECQYKVASSGSTLAPLIGITQDPETLNYMIVMAKLPFGSLRDNLLIKRYNPNDKFHNLLLISTQLEAIHKLNLVHGDFHSGNLLCHDHELITISDLGLCRLVNHDYHKKNEIYGILPYMAPEVLRGKSYTKAADIYSFGIIMWEMTSGIPAFHNVPHDLSLSLNVCRGIRPEIMEGTNPEYAELMKRCWDNDPEKRPTANELKRIFLKWAEIYPMEEDEKNRKPVPKNETDVECYQKSYYTSRKIQHSDRLNAIFAQIELSNKIIINENNGNHDNEIIMSDNLADCVIEG</sequence>
<dbReference type="PANTHER" id="PTHR44329">
    <property type="entry name" value="SERINE/THREONINE-PROTEIN KINASE TNNI3K-RELATED"/>
    <property type="match status" value="1"/>
</dbReference>
<dbReference type="GO" id="GO:0004674">
    <property type="term" value="F:protein serine/threonine kinase activity"/>
    <property type="evidence" value="ECO:0007669"/>
    <property type="project" value="TreeGrafter"/>
</dbReference>
<dbReference type="InterPro" id="IPR000719">
    <property type="entry name" value="Prot_kinase_dom"/>
</dbReference>
<evidence type="ECO:0000313" key="2">
    <source>
        <dbReference type="EMBL" id="GBC02604.1"/>
    </source>
</evidence>
<evidence type="ECO:0000259" key="1">
    <source>
        <dbReference type="PROSITE" id="PS50011"/>
    </source>
</evidence>
<organism evidence="2 3">
    <name type="scientific">Rhizophagus clarus</name>
    <dbReference type="NCBI Taxonomy" id="94130"/>
    <lineage>
        <taxon>Eukaryota</taxon>
        <taxon>Fungi</taxon>
        <taxon>Fungi incertae sedis</taxon>
        <taxon>Mucoromycota</taxon>
        <taxon>Glomeromycotina</taxon>
        <taxon>Glomeromycetes</taxon>
        <taxon>Glomerales</taxon>
        <taxon>Glomeraceae</taxon>
        <taxon>Rhizophagus</taxon>
    </lineage>
</organism>
<dbReference type="InterPro" id="IPR011009">
    <property type="entry name" value="Kinase-like_dom_sf"/>
</dbReference>
<dbReference type="SUPFAM" id="SSF56112">
    <property type="entry name" value="Protein kinase-like (PK-like)"/>
    <property type="match status" value="1"/>
</dbReference>
<dbReference type="InterPro" id="IPR001245">
    <property type="entry name" value="Ser-Thr/Tyr_kinase_cat_dom"/>
</dbReference>
<dbReference type="AlphaFoldDB" id="A0A2Z6RK19"/>
<name>A0A2Z6RK19_9GLOM</name>